<organism evidence="5 6">
    <name type="scientific">Massilia soli</name>
    <dbReference type="NCBI Taxonomy" id="2792854"/>
    <lineage>
        <taxon>Bacteria</taxon>
        <taxon>Pseudomonadati</taxon>
        <taxon>Pseudomonadota</taxon>
        <taxon>Betaproteobacteria</taxon>
        <taxon>Burkholderiales</taxon>
        <taxon>Oxalobacteraceae</taxon>
        <taxon>Telluria group</taxon>
        <taxon>Massilia</taxon>
    </lineage>
</organism>
<dbReference type="InterPro" id="IPR001624">
    <property type="entry name" value="FliE"/>
</dbReference>
<keyword evidence="5" id="KW-0282">Flagellum</keyword>
<evidence type="ECO:0000256" key="3">
    <source>
        <dbReference type="ARBA" id="ARBA00023143"/>
    </source>
</evidence>
<dbReference type="HAMAP" id="MF_00724">
    <property type="entry name" value="FliE"/>
    <property type="match status" value="1"/>
</dbReference>
<comment type="similarity">
    <text evidence="2 4">Belongs to the FliE family.</text>
</comment>
<reference evidence="5 6" key="2">
    <citation type="submission" date="2021-08" db="EMBL/GenBank/DDBJ databases">
        <title>Massilia sp. R798.</title>
        <authorList>
            <person name="Baek J.H."/>
            <person name="Jung H.S."/>
            <person name="Kim K.R."/>
            <person name="Jeon C.O."/>
        </authorList>
    </citation>
    <scope>NUCLEOTIDE SEQUENCE [LARGE SCALE GENOMIC DNA]</scope>
    <source>
        <strain evidence="5 6">R798</strain>
    </source>
</reference>
<name>A0ABS7SRQ9_9BURK</name>
<evidence type="ECO:0000256" key="2">
    <source>
        <dbReference type="ARBA" id="ARBA00009272"/>
    </source>
</evidence>
<keyword evidence="5" id="KW-0966">Cell projection</keyword>
<dbReference type="EMBL" id="JAFBIL020000006">
    <property type="protein sequence ID" value="MBZ2208624.1"/>
    <property type="molecule type" value="Genomic_DNA"/>
</dbReference>
<protein>
    <recommendedName>
        <fullName evidence="4">Flagellar hook-basal body complex protein FliE</fullName>
    </recommendedName>
</protein>
<evidence type="ECO:0000256" key="4">
    <source>
        <dbReference type="HAMAP-Rule" id="MF_00724"/>
    </source>
</evidence>
<reference evidence="5 6" key="1">
    <citation type="submission" date="2021-01" db="EMBL/GenBank/DDBJ databases">
        <authorList>
            <person name="Ruan W."/>
            <person name="Khan S.A."/>
            <person name="Jeon C.O."/>
        </authorList>
    </citation>
    <scope>NUCLEOTIDE SEQUENCE [LARGE SCALE GENOMIC DNA]</scope>
    <source>
        <strain evidence="5 6">R798</strain>
    </source>
</reference>
<dbReference type="PRINTS" id="PR01006">
    <property type="entry name" value="FLGHOOKFLIE"/>
</dbReference>
<evidence type="ECO:0000313" key="6">
    <source>
        <dbReference type="Proteomes" id="UP000809349"/>
    </source>
</evidence>
<keyword evidence="5" id="KW-0969">Cilium</keyword>
<dbReference type="PANTHER" id="PTHR34653:SF1">
    <property type="entry name" value="FLAGELLAR HOOK-BASAL BODY COMPLEX PROTEIN FLIE"/>
    <property type="match status" value="1"/>
</dbReference>
<sequence length="120" mass="12303">MEVGKTTANDFASLIKADLAALANDAGNLANSAVMPAAPVSNQVLPAGFSFTQSMKDALGSVNAEDSAAGIRMADVDSGKSDDLVGAMLASQQANLSFSMLMQVRNKVMGAVDELIKLPV</sequence>
<dbReference type="PANTHER" id="PTHR34653">
    <property type="match status" value="1"/>
</dbReference>
<proteinExistence type="inferred from homology"/>
<dbReference type="Pfam" id="PF02049">
    <property type="entry name" value="FliE"/>
    <property type="match status" value="1"/>
</dbReference>
<evidence type="ECO:0000313" key="5">
    <source>
        <dbReference type="EMBL" id="MBZ2208624.1"/>
    </source>
</evidence>
<gene>
    <name evidence="4" type="primary">fliE</name>
    <name evidence="5" type="ORF">I4X03_015265</name>
</gene>
<comment type="caution">
    <text evidence="5">The sequence shown here is derived from an EMBL/GenBank/DDBJ whole genome shotgun (WGS) entry which is preliminary data.</text>
</comment>
<keyword evidence="6" id="KW-1185">Reference proteome</keyword>
<keyword evidence="3 4" id="KW-0975">Bacterial flagellum</keyword>
<dbReference type="Proteomes" id="UP000809349">
    <property type="component" value="Unassembled WGS sequence"/>
</dbReference>
<accession>A0ABS7SRQ9</accession>
<evidence type="ECO:0000256" key="1">
    <source>
        <dbReference type="ARBA" id="ARBA00004117"/>
    </source>
</evidence>
<comment type="subcellular location">
    <subcellularLocation>
        <location evidence="1 4">Bacterial flagellum basal body</location>
    </subcellularLocation>
</comment>
<dbReference type="RefSeq" id="WP_223469110.1">
    <property type="nucleotide sequence ID" value="NZ_JAFBIL020000006.1"/>
</dbReference>